<evidence type="ECO:0000256" key="1">
    <source>
        <dbReference type="ARBA" id="ARBA00023015"/>
    </source>
</evidence>
<evidence type="ECO:0000313" key="5">
    <source>
        <dbReference type="EMBL" id="MEX4009113.1"/>
    </source>
</evidence>
<evidence type="ECO:0000259" key="4">
    <source>
        <dbReference type="PROSITE" id="PS50932"/>
    </source>
</evidence>
<dbReference type="InterPro" id="IPR028082">
    <property type="entry name" value="Peripla_BP_I"/>
</dbReference>
<evidence type="ECO:0000256" key="2">
    <source>
        <dbReference type="ARBA" id="ARBA00023125"/>
    </source>
</evidence>
<feature type="domain" description="HTH lacI-type" evidence="4">
    <location>
        <begin position="10"/>
        <end position="65"/>
    </location>
</feature>
<evidence type="ECO:0000313" key="6">
    <source>
        <dbReference type="Proteomes" id="UP001559025"/>
    </source>
</evidence>
<dbReference type="SMART" id="SM00354">
    <property type="entry name" value="HTH_LACI"/>
    <property type="match status" value="1"/>
</dbReference>
<keyword evidence="1" id="KW-0805">Transcription regulation</keyword>
<evidence type="ECO:0000256" key="3">
    <source>
        <dbReference type="ARBA" id="ARBA00023163"/>
    </source>
</evidence>
<dbReference type="EMBL" id="JAZHFV010000006">
    <property type="protein sequence ID" value="MEX4009113.1"/>
    <property type="molecule type" value="Genomic_DNA"/>
</dbReference>
<reference evidence="5 6" key="1">
    <citation type="submission" date="2024-01" db="EMBL/GenBank/DDBJ databases">
        <title>New evidence supports the origin of RcGTA from prophage.</title>
        <authorList>
            <person name="Xu Y."/>
            <person name="Liu B."/>
            <person name="Chen F."/>
        </authorList>
    </citation>
    <scope>NUCLEOTIDE SEQUENCE [LARGE SCALE GENOMIC DNA]</scope>
    <source>
        <strain evidence="5 6">CBW1107-2</strain>
    </source>
</reference>
<dbReference type="SUPFAM" id="SSF47413">
    <property type="entry name" value="lambda repressor-like DNA-binding domains"/>
    <property type="match status" value="1"/>
</dbReference>
<dbReference type="InterPro" id="IPR046335">
    <property type="entry name" value="LacI/GalR-like_sensor"/>
</dbReference>
<keyword evidence="6" id="KW-1185">Reference proteome</keyword>
<dbReference type="Proteomes" id="UP001559025">
    <property type="component" value="Unassembled WGS sequence"/>
</dbReference>
<dbReference type="Gene3D" id="1.10.260.40">
    <property type="entry name" value="lambda repressor-like DNA-binding domains"/>
    <property type="match status" value="1"/>
</dbReference>
<dbReference type="Gene3D" id="3.40.50.2300">
    <property type="match status" value="2"/>
</dbReference>
<keyword evidence="2 5" id="KW-0238">DNA-binding</keyword>
<accession>A0ABV3WWQ1</accession>
<dbReference type="PANTHER" id="PTHR30146">
    <property type="entry name" value="LACI-RELATED TRANSCRIPTIONAL REPRESSOR"/>
    <property type="match status" value="1"/>
</dbReference>
<dbReference type="Pfam" id="PF00356">
    <property type="entry name" value="LacI"/>
    <property type="match status" value="1"/>
</dbReference>
<organism evidence="5 6">
    <name type="scientific">Neoaquamicrobium sediminum</name>
    <dbReference type="NCBI Taxonomy" id="1849104"/>
    <lineage>
        <taxon>Bacteria</taxon>
        <taxon>Pseudomonadati</taxon>
        <taxon>Pseudomonadota</taxon>
        <taxon>Alphaproteobacteria</taxon>
        <taxon>Hyphomicrobiales</taxon>
        <taxon>Phyllobacteriaceae</taxon>
        <taxon>Neoaquamicrobium</taxon>
    </lineage>
</organism>
<sequence>MGKLILDKSPKLADVASAAGVSKGTASNVFNRPEIVSKEVRERVLAAAASIGYSGPDPKGRLLSAGKVNAIGVATVEPLGYFFTDPFARVLMTGITEACDANGTGISLVSAANEDELIWNVRNALVDGFILFCLEGAERLIDLSRERQLPFVALAFGHRDETISVVAVDNVAGARVAARHMAELGHRDFAILAMEFQEGGFGRATAERISGSTFSASGDRVKGYLDELAGWNIDTSSIPIFETLADEATVHPALEDLFSSPTPPTALLAQSDRIAFIAMDWLRARGISVPGDVSVIGFDGVPECERSTPPLTTIQQPIAEIGRRAVKAILDHGHEVWRETMDVQLAIRNSTAPPPAQRMR</sequence>
<keyword evidence="3" id="KW-0804">Transcription</keyword>
<dbReference type="CDD" id="cd06279">
    <property type="entry name" value="PBP1_LacI-like"/>
    <property type="match status" value="1"/>
</dbReference>
<dbReference type="SUPFAM" id="SSF53822">
    <property type="entry name" value="Periplasmic binding protein-like I"/>
    <property type="match status" value="1"/>
</dbReference>
<protein>
    <submittedName>
        <fullName evidence="5">LacI family DNA-binding transcriptional regulator</fullName>
    </submittedName>
</protein>
<dbReference type="GO" id="GO:0003677">
    <property type="term" value="F:DNA binding"/>
    <property type="evidence" value="ECO:0007669"/>
    <property type="project" value="UniProtKB-KW"/>
</dbReference>
<dbReference type="InterPro" id="IPR010982">
    <property type="entry name" value="Lambda_DNA-bd_dom_sf"/>
</dbReference>
<gene>
    <name evidence="5" type="ORF">V1479_17515</name>
</gene>
<dbReference type="CDD" id="cd01392">
    <property type="entry name" value="HTH_LacI"/>
    <property type="match status" value="1"/>
</dbReference>
<name>A0ABV3WWQ1_9HYPH</name>
<dbReference type="PANTHER" id="PTHR30146:SF138">
    <property type="entry name" value="TRANSCRIPTIONAL REGULATORY PROTEIN"/>
    <property type="match status" value="1"/>
</dbReference>
<proteinExistence type="predicted"/>
<dbReference type="RefSeq" id="WP_368804084.1">
    <property type="nucleotide sequence ID" value="NZ_JAZHFV010000006.1"/>
</dbReference>
<comment type="caution">
    <text evidence="5">The sequence shown here is derived from an EMBL/GenBank/DDBJ whole genome shotgun (WGS) entry which is preliminary data.</text>
</comment>
<dbReference type="InterPro" id="IPR000843">
    <property type="entry name" value="HTH_LacI"/>
</dbReference>
<dbReference type="PROSITE" id="PS50932">
    <property type="entry name" value="HTH_LACI_2"/>
    <property type="match status" value="1"/>
</dbReference>
<dbReference type="Pfam" id="PF13377">
    <property type="entry name" value="Peripla_BP_3"/>
    <property type="match status" value="1"/>
</dbReference>